<feature type="signal peptide" evidence="1">
    <location>
        <begin position="1"/>
        <end position="27"/>
    </location>
</feature>
<keyword evidence="4" id="KW-1185">Reference proteome</keyword>
<proteinExistence type="predicted"/>
<evidence type="ECO:0000313" key="5">
    <source>
        <dbReference type="Proteomes" id="UP000521227"/>
    </source>
</evidence>
<feature type="chain" id="PRO_5044610228" evidence="1">
    <location>
        <begin position="28"/>
        <end position="74"/>
    </location>
</feature>
<evidence type="ECO:0000313" key="3">
    <source>
        <dbReference type="EMBL" id="TKT70103.1"/>
    </source>
</evidence>
<evidence type="ECO:0000256" key="1">
    <source>
        <dbReference type="SAM" id="SignalP"/>
    </source>
</evidence>
<dbReference type="EMBL" id="LBIA02000001">
    <property type="protein sequence ID" value="TKT70103.1"/>
    <property type="molecule type" value="Genomic_DNA"/>
</dbReference>
<comment type="caution">
    <text evidence="3">The sequence shown here is derived from an EMBL/GenBank/DDBJ whole genome shotgun (WGS) entry which is preliminary data.</text>
</comment>
<dbReference type="RefSeq" id="WP_083992677.1">
    <property type="nucleotide sequence ID" value="NZ_JACHIJ010000001.1"/>
</dbReference>
<evidence type="ECO:0000313" key="2">
    <source>
        <dbReference type="EMBL" id="MBB5050886.1"/>
    </source>
</evidence>
<evidence type="ECO:0000313" key="4">
    <source>
        <dbReference type="Proteomes" id="UP000034832"/>
    </source>
</evidence>
<dbReference type="Proteomes" id="UP000034832">
    <property type="component" value="Unassembled WGS sequence"/>
</dbReference>
<reference evidence="2 5" key="2">
    <citation type="submission" date="2020-08" db="EMBL/GenBank/DDBJ databases">
        <title>Genomic Encyclopedia of Type Strains, Phase IV (KMG-IV): sequencing the most valuable type-strain genomes for metagenomic binning, comparative biology and taxonomic classification.</title>
        <authorList>
            <person name="Goeker M."/>
        </authorList>
    </citation>
    <scope>NUCLEOTIDE SEQUENCE [LARGE SCALE GENOMIC DNA]</scope>
    <source>
        <strain evidence="2 5">DSM 17498</strain>
    </source>
</reference>
<keyword evidence="1" id="KW-0732">Signal</keyword>
<organism evidence="3 4">
    <name type="scientific">Afipia massiliensis</name>
    <dbReference type="NCBI Taxonomy" id="211460"/>
    <lineage>
        <taxon>Bacteria</taxon>
        <taxon>Pseudomonadati</taxon>
        <taxon>Pseudomonadota</taxon>
        <taxon>Alphaproteobacteria</taxon>
        <taxon>Hyphomicrobiales</taxon>
        <taxon>Nitrobacteraceae</taxon>
        <taxon>Afipia</taxon>
    </lineage>
</organism>
<gene>
    <name evidence="2" type="ORF">HNQ36_000834</name>
    <name evidence="3" type="ORF">YH63_000950</name>
</gene>
<protein>
    <submittedName>
        <fullName evidence="3">Uncharacterized protein</fullName>
    </submittedName>
</protein>
<dbReference type="AlphaFoldDB" id="A0A4V6Y1C3"/>
<accession>A0A4V6Y1C3</accession>
<reference evidence="3 4" key="1">
    <citation type="submission" date="2019-04" db="EMBL/GenBank/DDBJ databases">
        <title>Whole genome sequencing of cave bacteria.</title>
        <authorList>
            <person name="Gan H.M."/>
            <person name="Barton H."/>
            <person name="Savka M.A."/>
        </authorList>
    </citation>
    <scope>NUCLEOTIDE SEQUENCE [LARGE SCALE GENOMIC DNA]</scope>
    <source>
        <strain evidence="3 4">LC387</strain>
    </source>
</reference>
<sequence length="74" mass="7836">MRTILLIAAAVLAFGGTMTVVTTDANAVVCARGVYRAGCVGPRGAAVVRRPVVVRPAVVCRTVWVNGVRVRRCR</sequence>
<dbReference type="OrthoDB" id="8255309at2"/>
<name>A0A4V6Y1C3_9BRAD</name>
<dbReference type="Proteomes" id="UP000521227">
    <property type="component" value="Unassembled WGS sequence"/>
</dbReference>
<dbReference type="EMBL" id="JACHIJ010000001">
    <property type="protein sequence ID" value="MBB5050886.1"/>
    <property type="molecule type" value="Genomic_DNA"/>
</dbReference>